<organism evidence="2 3">
    <name type="scientific">Cucurbitaria berberidis CBS 394.84</name>
    <dbReference type="NCBI Taxonomy" id="1168544"/>
    <lineage>
        <taxon>Eukaryota</taxon>
        <taxon>Fungi</taxon>
        <taxon>Dikarya</taxon>
        <taxon>Ascomycota</taxon>
        <taxon>Pezizomycotina</taxon>
        <taxon>Dothideomycetes</taxon>
        <taxon>Pleosporomycetidae</taxon>
        <taxon>Pleosporales</taxon>
        <taxon>Pleosporineae</taxon>
        <taxon>Cucurbitariaceae</taxon>
        <taxon>Cucurbitaria</taxon>
    </lineage>
</organism>
<feature type="region of interest" description="Disordered" evidence="1">
    <location>
        <begin position="464"/>
        <end position="577"/>
    </location>
</feature>
<dbReference type="OrthoDB" id="3789817at2759"/>
<dbReference type="Proteomes" id="UP000800039">
    <property type="component" value="Unassembled WGS sequence"/>
</dbReference>
<sequence length="577" mass="63837">MPRPLGNESQVDMISSTSIFLDSTHCASLTSAQAANILFGRHLYPRYIEWQATISDPDQVRFYDSAERYVLIRNSVFDTAIGNLPHPEHFKAFMNRIKLELYTNDRQIGDGEGGRTGEGTETDMPVLTVANICGHSIHPGNPAGTAQVCPVCIIRECVASLLRIACLWRCLGGPHGRLSENFSRSKLYNCVKKIWHAEKNRWSNLVFMYSKFAVREREWEEQHERLGFATPDVVKEAKSCTMALEIATRSPFLAEGWDDDFVPADRGINSRTRASGTRERATSEGAELLCSPPYCPASSDEGPLLKSPGQCEEKVLPLTQHPHEQPPQLTGEREDTVILSPTSNTPILPPSPCSSHPSVSSAQSSSEYVPSPAPPPSPSSPAHTPPKQRKHVTFAADVSELATRPSSSFRRKSVTYTRGRHASPEGTSWEDTSFYKNAMFDLFDSGEDEADEVDEDELERLIKAQFTSENAPDVEEEQVEQQQQQAPSGDEDGEFDLEDDIDAAMLGLGDDENHTALPSADTNLPRSDSHDGPTQTANGSILAEVNVQGPSRRRKREEFESDAERLTAESEAKRHCP</sequence>
<feature type="compositionally biased region" description="Basic and acidic residues" evidence="1">
    <location>
        <begin position="556"/>
        <end position="577"/>
    </location>
</feature>
<feature type="region of interest" description="Disordered" evidence="1">
    <location>
        <begin position="339"/>
        <end position="431"/>
    </location>
</feature>
<feature type="compositionally biased region" description="Low complexity" evidence="1">
    <location>
        <begin position="353"/>
        <end position="370"/>
    </location>
</feature>
<name>A0A9P4L4N7_9PLEO</name>
<keyword evidence="3" id="KW-1185">Reference proteome</keyword>
<feature type="compositionally biased region" description="Polar residues" evidence="1">
    <location>
        <begin position="520"/>
        <end position="539"/>
    </location>
</feature>
<feature type="region of interest" description="Disordered" evidence="1">
    <location>
        <begin position="265"/>
        <end position="293"/>
    </location>
</feature>
<feature type="compositionally biased region" description="Basic residues" evidence="1">
    <location>
        <begin position="409"/>
        <end position="421"/>
    </location>
</feature>
<protein>
    <submittedName>
        <fullName evidence="2">Uncharacterized protein</fullName>
    </submittedName>
</protein>
<evidence type="ECO:0000313" key="2">
    <source>
        <dbReference type="EMBL" id="KAF1841507.1"/>
    </source>
</evidence>
<proteinExistence type="predicted"/>
<dbReference type="EMBL" id="ML976618">
    <property type="protein sequence ID" value="KAF1841507.1"/>
    <property type="molecule type" value="Genomic_DNA"/>
</dbReference>
<accession>A0A9P4L4N7</accession>
<feature type="compositionally biased region" description="Acidic residues" evidence="1">
    <location>
        <begin position="489"/>
        <end position="502"/>
    </location>
</feature>
<dbReference type="AlphaFoldDB" id="A0A9P4L4N7"/>
<evidence type="ECO:0000256" key="1">
    <source>
        <dbReference type="SAM" id="MobiDB-lite"/>
    </source>
</evidence>
<reference evidence="2" key="1">
    <citation type="submission" date="2020-01" db="EMBL/GenBank/DDBJ databases">
        <authorList>
            <consortium name="DOE Joint Genome Institute"/>
            <person name="Haridas S."/>
            <person name="Albert R."/>
            <person name="Binder M."/>
            <person name="Bloem J."/>
            <person name="Labutti K."/>
            <person name="Salamov A."/>
            <person name="Andreopoulos B."/>
            <person name="Baker S.E."/>
            <person name="Barry K."/>
            <person name="Bills G."/>
            <person name="Bluhm B.H."/>
            <person name="Cannon C."/>
            <person name="Castanera R."/>
            <person name="Culley D.E."/>
            <person name="Daum C."/>
            <person name="Ezra D."/>
            <person name="Gonzalez J.B."/>
            <person name="Henrissat B."/>
            <person name="Kuo A."/>
            <person name="Liang C."/>
            <person name="Lipzen A."/>
            <person name="Lutzoni F."/>
            <person name="Magnuson J."/>
            <person name="Mondo S."/>
            <person name="Nolan M."/>
            <person name="Ohm R."/>
            <person name="Pangilinan J."/>
            <person name="Park H.-J."/>
            <person name="Ramirez L."/>
            <person name="Alfaro M."/>
            <person name="Sun H."/>
            <person name="Tritt A."/>
            <person name="Yoshinaga Y."/>
            <person name="Zwiers L.-H."/>
            <person name="Turgeon B.G."/>
            <person name="Goodwin S.B."/>
            <person name="Spatafora J.W."/>
            <person name="Crous P.W."/>
            <person name="Grigoriev I.V."/>
        </authorList>
    </citation>
    <scope>NUCLEOTIDE SEQUENCE</scope>
    <source>
        <strain evidence="2">CBS 394.84</strain>
    </source>
</reference>
<comment type="caution">
    <text evidence="2">The sequence shown here is derived from an EMBL/GenBank/DDBJ whole genome shotgun (WGS) entry which is preliminary data.</text>
</comment>
<dbReference type="RefSeq" id="XP_040784070.1">
    <property type="nucleotide sequence ID" value="XM_040936177.1"/>
</dbReference>
<dbReference type="GeneID" id="63853428"/>
<gene>
    <name evidence="2" type="ORF">K460DRAFT_397724</name>
</gene>
<evidence type="ECO:0000313" key="3">
    <source>
        <dbReference type="Proteomes" id="UP000800039"/>
    </source>
</evidence>